<keyword evidence="12" id="KW-0121">Carboxypeptidase</keyword>
<dbReference type="GO" id="GO:0006508">
    <property type="term" value="P:proteolysis"/>
    <property type="evidence" value="ECO:0007669"/>
    <property type="project" value="InterPro"/>
</dbReference>
<dbReference type="InterPro" id="IPR007730">
    <property type="entry name" value="SPOR-like_dom"/>
</dbReference>
<dbReference type="GO" id="GO:0009002">
    <property type="term" value="F:serine-type D-Ala-D-Ala carboxypeptidase activity"/>
    <property type="evidence" value="ECO:0007669"/>
    <property type="project" value="InterPro"/>
</dbReference>
<organism evidence="12 13">
    <name type="scientific">Vreelandella aquamarina</name>
    <dbReference type="NCBI Taxonomy" id="77097"/>
    <lineage>
        <taxon>Bacteria</taxon>
        <taxon>Pseudomonadati</taxon>
        <taxon>Pseudomonadota</taxon>
        <taxon>Gammaproteobacteria</taxon>
        <taxon>Oceanospirillales</taxon>
        <taxon>Halomonadaceae</taxon>
        <taxon>Vreelandella</taxon>
    </lineage>
</organism>
<gene>
    <name evidence="12" type="ORF">SAMN05878438_3489</name>
</gene>
<evidence type="ECO:0000256" key="3">
    <source>
        <dbReference type="ARBA" id="ARBA00022801"/>
    </source>
</evidence>
<comment type="similarity">
    <text evidence="1 9">Belongs to the peptidase S11 family.</text>
</comment>
<evidence type="ECO:0000256" key="7">
    <source>
        <dbReference type="PIRSR" id="PIRSR618044-1"/>
    </source>
</evidence>
<dbReference type="SUPFAM" id="SSF56601">
    <property type="entry name" value="beta-lactamase/transpeptidase-like"/>
    <property type="match status" value="1"/>
</dbReference>
<evidence type="ECO:0000313" key="13">
    <source>
        <dbReference type="Proteomes" id="UP000185024"/>
    </source>
</evidence>
<dbReference type="GO" id="GO:0071555">
    <property type="term" value="P:cell wall organization"/>
    <property type="evidence" value="ECO:0007669"/>
    <property type="project" value="UniProtKB-KW"/>
</dbReference>
<keyword evidence="3" id="KW-0378">Hydrolase</keyword>
<dbReference type="InterPro" id="IPR018044">
    <property type="entry name" value="Peptidase_S11"/>
</dbReference>
<dbReference type="EMBL" id="FSQX01000001">
    <property type="protein sequence ID" value="SIN78431.1"/>
    <property type="molecule type" value="Genomic_DNA"/>
</dbReference>
<evidence type="ECO:0000256" key="9">
    <source>
        <dbReference type="RuleBase" id="RU004016"/>
    </source>
</evidence>
<dbReference type="PRINTS" id="PR00725">
    <property type="entry name" value="DADACBPTASE1"/>
</dbReference>
<keyword evidence="4" id="KW-0133">Cell shape</keyword>
<evidence type="ECO:0000256" key="5">
    <source>
        <dbReference type="ARBA" id="ARBA00022984"/>
    </source>
</evidence>
<dbReference type="InterPro" id="IPR036680">
    <property type="entry name" value="SPOR-like_sf"/>
</dbReference>
<feature type="signal peptide" evidence="10">
    <location>
        <begin position="1"/>
        <end position="31"/>
    </location>
</feature>
<keyword evidence="6" id="KW-0961">Cell wall biogenesis/degradation</keyword>
<dbReference type="InterPro" id="IPR012338">
    <property type="entry name" value="Beta-lactam/transpept-like"/>
</dbReference>
<evidence type="ECO:0000256" key="10">
    <source>
        <dbReference type="SAM" id="SignalP"/>
    </source>
</evidence>
<evidence type="ECO:0000256" key="1">
    <source>
        <dbReference type="ARBA" id="ARBA00007164"/>
    </source>
</evidence>
<feature type="active site" evidence="7">
    <location>
        <position position="123"/>
    </location>
</feature>
<feature type="active site" description="Proton acceptor" evidence="7">
    <location>
        <position position="66"/>
    </location>
</feature>
<sequence length="459" mass="49575">MVTTRGVSTAVWAAHWLLVMLMMTLMGSANAQANPRYAGIVVDLENGEVLYAENADEPRYPASLTKMMTLYLTFEALEEGRLSLEQPLPVSAQAAAMPATKLWLSAGSSIPVDTAIRALAVRSANDVAVVVAEALGGSEQRFANLMTAKARELGMNATTFRNASGLPDDLQITTARDMLTLSVRVMQDFPQYYHYFGLQEFTYRGTRHTSHNRLVRDYPGADGLKTGFIRASGFNVATTAVHDGRRMVAVVMGGFSSSSRDTHMADLLDRSFMRASLRDQRSWLADTSFSSEFMGFAGPAQPLTQPRSQPMMANISATSLSPTRPMSNSTPAQTVEAQLLQAEAARKEAPEAASQDPLQAFIERERVLATAPPTAQMASAGWGIQVGAFSQAAQAEQLARQAAQRLPTSVGGRVAIDPLQGPMTVFRARVVSLNESQARQACQTLQAQGMDCMVVNASL</sequence>
<feature type="active site" description="Acyl-ester intermediate" evidence="7">
    <location>
        <position position="63"/>
    </location>
</feature>
<evidence type="ECO:0000259" key="11">
    <source>
        <dbReference type="PROSITE" id="PS51724"/>
    </source>
</evidence>
<keyword evidence="5" id="KW-0573">Peptidoglycan synthesis</keyword>
<feature type="binding site" evidence="8">
    <location>
        <position position="225"/>
    </location>
    <ligand>
        <name>substrate</name>
    </ligand>
</feature>
<accession>A0A1N6ITA2</accession>
<name>A0A1N6ITA2_9GAMM</name>
<evidence type="ECO:0000256" key="8">
    <source>
        <dbReference type="PIRSR" id="PIRSR618044-2"/>
    </source>
</evidence>
<dbReference type="Pfam" id="PF05036">
    <property type="entry name" value="SPOR"/>
    <property type="match status" value="1"/>
</dbReference>
<protein>
    <submittedName>
        <fullName evidence="12">D-alanyl-D-alanine carboxypeptidase</fullName>
    </submittedName>
</protein>
<dbReference type="PROSITE" id="PS51724">
    <property type="entry name" value="SPOR"/>
    <property type="match status" value="1"/>
</dbReference>
<dbReference type="SUPFAM" id="SSF110997">
    <property type="entry name" value="Sporulation related repeat"/>
    <property type="match status" value="1"/>
</dbReference>
<reference evidence="12 13" key="1">
    <citation type="submission" date="2016-11" db="EMBL/GenBank/DDBJ databases">
        <authorList>
            <person name="Jaros S."/>
            <person name="Januszkiewicz K."/>
            <person name="Wedrychowicz H."/>
        </authorList>
    </citation>
    <scope>NUCLEOTIDE SEQUENCE [LARGE SCALE GENOMIC DNA]</scope>
    <source>
        <strain evidence="12 13">ACAM 239</strain>
    </source>
</reference>
<dbReference type="Proteomes" id="UP000185024">
    <property type="component" value="Unassembled WGS sequence"/>
</dbReference>
<keyword evidence="2 10" id="KW-0732">Signal</keyword>
<dbReference type="AlphaFoldDB" id="A0A1N6ITA2"/>
<evidence type="ECO:0000256" key="6">
    <source>
        <dbReference type="ARBA" id="ARBA00023316"/>
    </source>
</evidence>
<feature type="chain" id="PRO_5013291967" evidence="10">
    <location>
        <begin position="32"/>
        <end position="459"/>
    </location>
</feature>
<dbReference type="GO" id="GO:0042834">
    <property type="term" value="F:peptidoglycan binding"/>
    <property type="evidence" value="ECO:0007669"/>
    <property type="project" value="InterPro"/>
</dbReference>
<dbReference type="PANTHER" id="PTHR21581">
    <property type="entry name" value="D-ALANYL-D-ALANINE CARBOXYPEPTIDASE"/>
    <property type="match status" value="1"/>
</dbReference>
<dbReference type="Pfam" id="PF00768">
    <property type="entry name" value="Peptidase_S11"/>
    <property type="match status" value="1"/>
</dbReference>
<dbReference type="GO" id="GO:0009252">
    <property type="term" value="P:peptidoglycan biosynthetic process"/>
    <property type="evidence" value="ECO:0007669"/>
    <property type="project" value="UniProtKB-KW"/>
</dbReference>
<evidence type="ECO:0000313" key="12">
    <source>
        <dbReference type="EMBL" id="SIN78431.1"/>
    </source>
</evidence>
<feature type="domain" description="SPOR" evidence="11">
    <location>
        <begin position="376"/>
        <end position="457"/>
    </location>
</feature>
<dbReference type="GO" id="GO:0008360">
    <property type="term" value="P:regulation of cell shape"/>
    <property type="evidence" value="ECO:0007669"/>
    <property type="project" value="UniProtKB-KW"/>
</dbReference>
<evidence type="ECO:0000256" key="4">
    <source>
        <dbReference type="ARBA" id="ARBA00022960"/>
    </source>
</evidence>
<evidence type="ECO:0000256" key="2">
    <source>
        <dbReference type="ARBA" id="ARBA00022729"/>
    </source>
</evidence>
<dbReference type="Gene3D" id="3.40.710.10">
    <property type="entry name" value="DD-peptidase/beta-lactamase superfamily"/>
    <property type="match status" value="1"/>
</dbReference>
<dbReference type="InterPro" id="IPR001967">
    <property type="entry name" value="Peptidase_S11_N"/>
</dbReference>
<dbReference type="Gene3D" id="3.30.70.1070">
    <property type="entry name" value="Sporulation related repeat"/>
    <property type="match status" value="1"/>
</dbReference>
<proteinExistence type="inferred from homology"/>
<keyword evidence="12" id="KW-0645">Protease</keyword>
<dbReference type="PANTHER" id="PTHR21581:SF6">
    <property type="entry name" value="TRAFFICKING PROTEIN PARTICLE COMPLEX SUBUNIT 12"/>
    <property type="match status" value="1"/>
</dbReference>